<name>A0A3Q7ESP5_SOLLC</name>
<evidence type="ECO:0000313" key="2">
    <source>
        <dbReference type="Proteomes" id="UP000004994"/>
    </source>
</evidence>
<reference evidence="1" key="1">
    <citation type="journal article" date="2012" name="Nature">
        <title>The tomato genome sequence provides insights into fleshy fruit evolution.</title>
        <authorList>
            <consortium name="Tomato Genome Consortium"/>
        </authorList>
    </citation>
    <scope>NUCLEOTIDE SEQUENCE [LARGE SCALE GENOMIC DNA]</scope>
    <source>
        <strain evidence="1">cv. Heinz 1706</strain>
    </source>
</reference>
<protein>
    <submittedName>
        <fullName evidence="1">Uncharacterized protein</fullName>
    </submittedName>
</protein>
<reference evidence="1" key="2">
    <citation type="submission" date="2019-01" db="UniProtKB">
        <authorList>
            <consortium name="EnsemblPlants"/>
        </authorList>
    </citation>
    <scope>IDENTIFICATION</scope>
    <source>
        <strain evidence="1">cv. Heinz 1706</strain>
    </source>
</reference>
<evidence type="ECO:0000313" key="1">
    <source>
        <dbReference type="EnsemblPlants" id="Solyc01g108220.3.1"/>
    </source>
</evidence>
<dbReference type="Gramene" id="Solyc01g108220.3.1">
    <property type="protein sequence ID" value="Solyc01g108220.3.1"/>
    <property type="gene ID" value="Solyc01g108220.3"/>
</dbReference>
<dbReference type="InParanoid" id="A0A3Q7ESP5"/>
<dbReference type="AlphaFoldDB" id="A0A3Q7ESP5"/>
<dbReference type="EnsemblPlants" id="Solyc01g108220.3.1">
    <property type="protein sequence ID" value="Solyc01g108220.3.1"/>
    <property type="gene ID" value="Solyc01g108220.3"/>
</dbReference>
<proteinExistence type="predicted"/>
<accession>A0A3Q7ESP5</accession>
<dbReference type="Proteomes" id="UP000004994">
    <property type="component" value="Chromosome 1"/>
</dbReference>
<keyword evidence="2" id="KW-1185">Reference proteome</keyword>
<sequence length="29" mass="3274">MGIRATTRSTHSIDRIHFTGDRSTVISTR</sequence>
<dbReference type="PaxDb" id="4081-Solyc01g108220.2.1"/>
<organism evidence="1">
    <name type="scientific">Solanum lycopersicum</name>
    <name type="common">Tomato</name>
    <name type="synonym">Lycopersicon esculentum</name>
    <dbReference type="NCBI Taxonomy" id="4081"/>
    <lineage>
        <taxon>Eukaryota</taxon>
        <taxon>Viridiplantae</taxon>
        <taxon>Streptophyta</taxon>
        <taxon>Embryophyta</taxon>
        <taxon>Tracheophyta</taxon>
        <taxon>Spermatophyta</taxon>
        <taxon>Magnoliopsida</taxon>
        <taxon>eudicotyledons</taxon>
        <taxon>Gunneridae</taxon>
        <taxon>Pentapetalae</taxon>
        <taxon>asterids</taxon>
        <taxon>lamiids</taxon>
        <taxon>Solanales</taxon>
        <taxon>Solanaceae</taxon>
        <taxon>Solanoideae</taxon>
        <taxon>Solaneae</taxon>
        <taxon>Solanum</taxon>
        <taxon>Solanum subgen. Lycopersicon</taxon>
    </lineage>
</organism>